<dbReference type="EC" id="1.1.1.17" evidence="3"/>
<evidence type="ECO:0000256" key="6">
    <source>
        <dbReference type="ARBA" id="ARBA00023027"/>
    </source>
</evidence>
<dbReference type="InterPro" id="IPR013328">
    <property type="entry name" value="6PGD_dom2"/>
</dbReference>
<evidence type="ECO:0000256" key="3">
    <source>
        <dbReference type="ARBA" id="ARBA00012939"/>
    </source>
</evidence>
<dbReference type="OrthoDB" id="418169at2759"/>
<dbReference type="SUPFAM" id="SSF48179">
    <property type="entry name" value="6-phosphogluconate dehydrogenase C-terminal domain-like"/>
    <property type="match status" value="1"/>
</dbReference>
<dbReference type="InterPro" id="IPR008927">
    <property type="entry name" value="6-PGluconate_DH-like_C_sf"/>
</dbReference>
<dbReference type="SUPFAM" id="SSF51735">
    <property type="entry name" value="NAD(P)-binding Rossmann-fold domains"/>
    <property type="match status" value="1"/>
</dbReference>
<evidence type="ECO:0000259" key="9">
    <source>
        <dbReference type="Pfam" id="PF08125"/>
    </source>
</evidence>
<dbReference type="Pfam" id="PF01232">
    <property type="entry name" value="Mannitol_dh"/>
    <property type="match status" value="1"/>
</dbReference>
<dbReference type="GO" id="GO:0005829">
    <property type="term" value="C:cytosol"/>
    <property type="evidence" value="ECO:0007669"/>
    <property type="project" value="TreeGrafter"/>
</dbReference>
<accession>A0A165SPG0</accession>
<dbReference type="Gene3D" id="1.10.1040.10">
    <property type="entry name" value="N-(1-d-carboxylethyl)-l-norvaline Dehydrogenase, domain 2"/>
    <property type="match status" value="1"/>
</dbReference>
<comment type="similarity">
    <text evidence="1">Belongs to the mannitol dehydrogenase family.</text>
</comment>
<dbReference type="NCBIfam" id="NF002652">
    <property type="entry name" value="PRK02318.2-5"/>
    <property type="match status" value="1"/>
</dbReference>
<evidence type="ECO:0000313" key="11">
    <source>
        <dbReference type="Proteomes" id="UP000076761"/>
    </source>
</evidence>
<comment type="catalytic activity">
    <reaction evidence="7">
        <text>D-mannitol 1-phosphate + NAD(+) = beta-D-fructose 6-phosphate + NADH + H(+)</text>
        <dbReference type="Rhea" id="RHEA:19661"/>
        <dbReference type="ChEBI" id="CHEBI:15378"/>
        <dbReference type="ChEBI" id="CHEBI:57540"/>
        <dbReference type="ChEBI" id="CHEBI:57634"/>
        <dbReference type="ChEBI" id="CHEBI:57945"/>
        <dbReference type="ChEBI" id="CHEBI:61381"/>
        <dbReference type="EC" id="1.1.1.17"/>
    </reaction>
</comment>
<gene>
    <name evidence="10" type="ORF">NEOLEDRAFT_1133402</name>
</gene>
<evidence type="ECO:0000313" key="10">
    <source>
        <dbReference type="EMBL" id="KZT25465.1"/>
    </source>
</evidence>
<dbReference type="HAMAP" id="MF_00196">
    <property type="entry name" value="Mannitol_dehydrog"/>
    <property type="match status" value="1"/>
</dbReference>
<dbReference type="Gene3D" id="3.40.50.720">
    <property type="entry name" value="NAD(P)-binding Rossmann-like Domain"/>
    <property type="match status" value="1"/>
</dbReference>
<evidence type="ECO:0000256" key="1">
    <source>
        <dbReference type="ARBA" id="ARBA00006541"/>
    </source>
</evidence>
<evidence type="ECO:0000256" key="5">
    <source>
        <dbReference type="ARBA" id="ARBA00023002"/>
    </source>
</evidence>
<dbReference type="InterPro" id="IPR013118">
    <property type="entry name" value="Mannitol_DH_C"/>
</dbReference>
<dbReference type="GO" id="GO:0019592">
    <property type="term" value="P:mannitol catabolic process"/>
    <property type="evidence" value="ECO:0007669"/>
    <property type="project" value="TreeGrafter"/>
</dbReference>
<feature type="domain" description="Mannitol dehydrogenase C-terminal" evidence="9">
    <location>
        <begin position="221"/>
        <end position="388"/>
    </location>
</feature>
<dbReference type="GO" id="GO:0008926">
    <property type="term" value="F:mannitol-1-phosphate 5-dehydrogenase activity"/>
    <property type="evidence" value="ECO:0007669"/>
    <property type="project" value="UniProtKB-EC"/>
</dbReference>
<dbReference type="InterPro" id="IPR000669">
    <property type="entry name" value="Mannitol_DH"/>
</dbReference>
<dbReference type="InterPro" id="IPR036291">
    <property type="entry name" value="NAD(P)-bd_dom_sf"/>
</dbReference>
<dbReference type="InterPro" id="IPR013131">
    <property type="entry name" value="Mannitol_DH_N"/>
</dbReference>
<dbReference type="PRINTS" id="PR00084">
    <property type="entry name" value="MTLDHDRGNASE"/>
</dbReference>
<dbReference type="InterPro" id="IPR023028">
    <property type="entry name" value="Mannitol_1_phos_5_DH"/>
</dbReference>
<organism evidence="10 11">
    <name type="scientific">Neolentinus lepideus HHB14362 ss-1</name>
    <dbReference type="NCBI Taxonomy" id="1314782"/>
    <lineage>
        <taxon>Eukaryota</taxon>
        <taxon>Fungi</taxon>
        <taxon>Dikarya</taxon>
        <taxon>Basidiomycota</taxon>
        <taxon>Agaricomycotina</taxon>
        <taxon>Agaricomycetes</taxon>
        <taxon>Gloeophyllales</taxon>
        <taxon>Gloeophyllaceae</taxon>
        <taxon>Neolentinus</taxon>
    </lineage>
</organism>
<keyword evidence="5" id="KW-0560">Oxidoreductase</keyword>
<keyword evidence="6" id="KW-0520">NAD</keyword>
<dbReference type="NCBIfam" id="NF002646">
    <property type="entry name" value="PRK02318.1-2"/>
    <property type="match status" value="1"/>
</dbReference>
<dbReference type="AlphaFoldDB" id="A0A165SPG0"/>
<proteinExistence type="inferred from homology"/>
<sequence length="404" mass="44770">MPQKKAIHFGAGNIGRGFIGPLLVQSGYHVVFADVDSHIIDELNTKHAYEVHILDNGTDAVKEKKERRESVGEVSGILTTHMDDVIKEFEDPHVQIVTTAVGPPVLEKIAPAIAKGLQGRRSTSGGVLNVIACENMVNQTKTLKDLVTRHLESEDRAWAEEHVGWADCSVDRIVPPAQGFGESHPLDVGVEDFYEWVVDEDALKQDGEARLPLTGMKLTKDLEGYIHRKLFTLNCGHAITAYLGYLKGYKTVDQAIKDAQIRDIVKGALEESGYALVKKHGFKQEEHEQYIQKTLARFENPNLKDDVSRVGRQPLRKLGRGDRLLGPVYLAKEYGIPVPDLLRGVAAAFLYDVKDDPQSVELQEKVKVKGVGGAVEEVTEFEVGSGENETVVKSYEELKKWKAA</sequence>
<feature type="domain" description="Mannitol dehydrogenase N-terminal" evidence="8">
    <location>
        <begin position="5"/>
        <end position="205"/>
    </location>
</feature>
<dbReference type="Pfam" id="PF08125">
    <property type="entry name" value="Mannitol_dh_C"/>
    <property type="match status" value="1"/>
</dbReference>
<dbReference type="InParanoid" id="A0A165SPG0"/>
<dbReference type="PANTHER" id="PTHR30524:SF0">
    <property type="entry name" value="ALTRONATE OXIDOREDUCTASE-RELATED"/>
    <property type="match status" value="1"/>
</dbReference>
<dbReference type="PANTHER" id="PTHR30524">
    <property type="entry name" value="MANNITOL-1-PHOSPHATE 5-DEHYDROGENASE"/>
    <property type="match status" value="1"/>
</dbReference>
<dbReference type="EMBL" id="KV425571">
    <property type="protein sequence ID" value="KZT25465.1"/>
    <property type="molecule type" value="Genomic_DNA"/>
</dbReference>
<evidence type="ECO:0000259" key="8">
    <source>
        <dbReference type="Pfam" id="PF01232"/>
    </source>
</evidence>
<evidence type="ECO:0000256" key="4">
    <source>
        <dbReference type="ARBA" id="ARBA00016219"/>
    </source>
</evidence>
<evidence type="ECO:0000256" key="2">
    <source>
        <dbReference type="ARBA" id="ARBA00011245"/>
    </source>
</evidence>
<dbReference type="STRING" id="1314782.A0A165SPG0"/>
<keyword evidence="11" id="KW-1185">Reference proteome</keyword>
<dbReference type="Proteomes" id="UP000076761">
    <property type="component" value="Unassembled WGS sequence"/>
</dbReference>
<reference evidence="10 11" key="1">
    <citation type="journal article" date="2016" name="Mol. Biol. Evol.">
        <title>Comparative Genomics of Early-Diverging Mushroom-Forming Fungi Provides Insights into the Origins of Lignocellulose Decay Capabilities.</title>
        <authorList>
            <person name="Nagy L.G."/>
            <person name="Riley R."/>
            <person name="Tritt A."/>
            <person name="Adam C."/>
            <person name="Daum C."/>
            <person name="Floudas D."/>
            <person name="Sun H."/>
            <person name="Yadav J.S."/>
            <person name="Pangilinan J."/>
            <person name="Larsson K.H."/>
            <person name="Matsuura K."/>
            <person name="Barry K."/>
            <person name="Labutti K."/>
            <person name="Kuo R."/>
            <person name="Ohm R.A."/>
            <person name="Bhattacharya S.S."/>
            <person name="Shirouzu T."/>
            <person name="Yoshinaga Y."/>
            <person name="Martin F.M."/>
            <person name="Grigoriev I.V."/>
            <person name="Hibbett D.S."/>
        </authorList>
    </citation>
    <scope>NUCLEOTIDE SEQUENCE [LARGE SCALE GENOMIC DNA]</scope>
    <source>
        <strain evidence="10 11">HHB14362 ss-1</strain>
    </source>
</reference>
<evidence type="ECO:0000256" key="7">
    <source>
        <dbReference type="ARBA" id="ARBA00048615"/>
    </source>
</evidence>
<protein>
    <recommendedName>
        <fullName evidence="4">Mannitol-1-phosphate 5-dehydrogenase</fullName>
        <ecNumber evidence="3">1.1.1.17</ecNumber>
    </recommendedName>
</protein>
<comment type="subunit">
    <text evidence="2">Monomer.</text>
</comment>
<name>A0A165SPG0_9AGAM</name>